<dbReference type="PANTHER" id="PTHR45339:SF5">
    <property type="entry name" value="HISTIDINE KINASE"/>
    <property type="match status" value="1"/>
</dbReference>
<keyword evidence="2" id="KW-0902">Two-component regulatory system</keyword>
<dbReference type="InterPro" id="IPR036641">
    <property type="entry name" value="HPT_dom_sf"/>
</dbReference>
<dbReference type="RefSeq" id="WP_146204468.1">
    <property type="nucleotide sequence ID" value="NZ_PXWF02000220.1"/>
</dbReference>
<keyword evidence="1 3" id="KW-0597">Phosphoprotein</keyword>
<dbReference type="GO" id="GO:0005886">
    <property type="term" value="C:plasma membrane"/>
    <property type="evidence" value="ECO:0007669"/>
    <property type="project" value="UniProtKB-SubCell"/>
</dbReference>
<dbReference type="InterPro" id="IPR011006">
    <property type="entry name" value="CheY-like_superfamily"/>
</dbReference>
<evidence type="ECO:0000256" key="1">
    <source>
        <dbReference type="ARBA" id="ARBA00022553"/>
    </source>
</evidence>
<evidence type="ECO:0000259" key="5">
    <source>
        <dbReference type="PROSITE" id="PS50110"/>
    </source>
</evidence>
<dbReference type="Gene3D" id="3.40.50.2300">
    <property type="match status" value="1"/>
</dbReference>
<reference evidence="7 8" key="1">
    <citation type="submission" date="2018-04" db="EMBL/GenBank/DDBJ databases">
        <title>Massilia violaceinigra sp. nov., a novel purple-pigmented bacterium isolated from Tianshan glacier, Xinjiang, China.</title>
        <authorList>
            <person name="Wang H."/>
        </authorList>
    </citation>
    <scope>NUCLEOTIDE SEQUENCE [LARGE SCALE GENOMIC DNA]</scope>
    <source>
        <strain evidence="7 8">B448-2</strain>
    </source>
</reference>
<evidence type="ECO:0000256" key="4">
    <source>
        <dbReference type="PROSITE-ProRule" id="PRU00169"/>
    </source>
</evidence>
<dbReference type="AlphaFoldDB" id="A0A2U2HK93"/>
<dbReference type="SUPFAM" id="SSF47226">
    <property type="entry name" value="Histidine-containing phosphotransfer domain, HPT domain"/>
    <property type="match status" value="1"/>
</dbReference>
<dbReference type="SUPFAM" id="SSF52172">
    <property type="entry name" value="CheY-like"/>
    <property type="match status" value="1"/>
</dbReference>
<dbReference type="Gene3D" id="1.20.120.160">
    <property type="entry name" value="HPT domain"/>
    <property type="match status" value="1"/>
</dbReference>
<dbReference type="GO" id="GO:0004672">
    <property type="term" value="F:protein kinase activity"/>
    <property type="evidence" value="ECO:0007669"/>
    <property type="project" value="UniProtKB-ARBA"/>
</dbReference>
<dbReference type="PROSITE" id="PS50110">
    <property type="entry name" value="RESPONSE_REGULATORY"/>
    <property type="match status" value="1"/>
</dbReference>
<feature type="modified residue" description="Phosphohistidine" evidence="3">
    <location>
        <position position="144"/>
    </location>
</feature>
<dbReference type="EMBL" id="PXWF02000220">
    <property type="protein sequence ID" value="PWF47957.1"/>
    <property type="molecule type" value="Genomic_DNA"/>
</dbReference>
<feature type="domain" description="HPt" evidence="6">
    <location>
        <begin position="105"/>
        <end position="184"/>
    </location>
</feature>
<comment type="caution">
    <text evidence="4">Lacks conserved residue(s) required for the propagation of feature annotation.</text>
</comment>
<feature type="non-terminal residue" evidence="7">
    <location>
        <position position="184"/>
    </location>
</feature>
<feature type="domain" description="Response regulatory" evidence="5">
    <location>
        <begin position="1"/>
        <end position="50"/>
    </location>
</feature>
<evidence type="ECO:0008006" key="9">
    <source>
        <dbReference type="Google" id="ProtNLM"/>
    </source>
</evidence>
<gene>
    <name evidence="7" type="ORF">C7C56_013065</name>
</gene>
<dbReference type="PROSITE" id="PS50894">
    <property type="entry name" value="HPT"/>
    <property type="match status" value="1"/>
</dbReference>
<protein>
    <recommendedName>
        <fullName evidence="9">Hybrid sensor histidine kinase/response regulator</fullName>
    </recommendedName>
</protein>
<dbReference type="Proteomes" id="UP000241421">
    <property type="component" value="Unassembled WGS sequence"/>
</dbReference>
<evidence type="ECO:0000313" key="8">
    <source>
        <dbReference type="Proteomes" id="UP000241421"/>
    </source>
</evidence>
<dbReference type="PANTHER" id="PTHR45339">
    <property type="entry name" value="HYBRID SIGNAL TRANSDUCTION HISTIDINE KINASE J"/>
    <property type="match status" value="1"/>
</dbReference>
<comment type="caution">
    <text evidence="7">The sequence shown here is derived from an EMBL/GenBank/DDBJ whole genome shotgun (WGS) entry which is preliminary data.</text>
</comment>
<organism evidence="7 8">
    <name type="scientific">Massilia glaciei</name>
    <dbReference type="NCBI Taxonomy" id="1524097"/>
    <lineage>
        <taxon>Bacteria</taxon>
        <taxon>Pseudomonadati</taxon>
        <taxon>Pseudomonadota</taxon>
        <taxon>Betaproteobacteria</taxon>
        <taxon>Burkholderiales</taxon>
        <taxon>Oxalobacteraceae</taxon>
        <taxon>Telluria group</taxon>
        <taxon>Massilia</taxon>
    </lineage>
</organism>
<dbReference type="InterPro" id="IPR008207">
    <property type="entry name" value="Sig_transdc_His_kin_Hpt_dom"/>
</dbReference>
<proteinExistence type="predicted"/>
<evidence type="ECO:0000256" key="3">
    <source>
        <dbReference type="PROSITE-ProRule" id="PRU00110"/>
    </source>
</evidence>
<sequence>HPDGGAVKIVAMTAHAMVEERERCLALGMDEHLPKPIDPDLMVRKLRQVSGERGLADAALRPRPLRRAEAAEAAEPGGAAGAAAGLPPRLPGVDMTAGLWRCNGDAGLLRDLLVQFCRHNDDGAERIAAAVLEGRFDEAGFLAHKLKGGAANLGAHALAAALAAFEAGLARGEPALLPALVAPL</sequence>
<evidence type="ECO:0000256" key="2">
    <source>
        <dbReference type="ARBA" id="ARBA00023012"/>
    </source>
</evidence>
<dbReference type="Pfam" id="PF01627">
    <property type="entry name" value="Hpt"/>
    <property type="match status" value="1"/>
</dbReference>
<keyword evidence="8" id="KW-1185">Reference proteome</keyword>
<dbReference type="OrthoDB" id="9796457at2"/>
<dbReference type="InterPro" id="IPR001789">
    <property type="entry name" value="Sig_transdc_resp-reg_receiver"/>
</dbReference>
<dbReference type="GO" id="GO:0000160">
    <property type="term" value="P:phosphorelay signal transduction system"/>
    <property type="evidence" value="ECO:0007669"/>
    <property type="project" value="UniProtKB-KW"/>
</dbReference>
<evidence type="ECO:0000313" key="7">
    <source>
        <dbReference type="EMBL" id="PWF47957.1"/>
    </source>
</evidence>
<feature type="non-terminal residue" evidence="7">
    <location>
        <position position="1"/>
    </location>
</feature>
<evidence type="ECO:0000259" key="6">
    <source>
        <dbReference type="PROSITE" id="PS50894"/>
    </source>
</evidence>
<dbReference type="GO" id="GO:0005524">
    <property type="term" value="F:ATP binding"/>
    <property type="evidence" value="ECO:0007669"/>
    <property type="project" value="UniProtKB-KW"/>
</dbReference>
<name>A0A2U2HK93_9BURK</name>
<accession>A0A2U2HK93</accession>